<dbReference type="Pfam" id="PF05147">
    <property type="entry name" value="LANC_like"/>
    <property type="match status" value="1"/>
</dbReference>
<dbReference type="InterPro" id="IPR012341">
    <property type="entry name" value="6hp_glycosidase-like_sf"/>
</dbReference>
<dbReference type="RefSeq" id="WP_344810738.1">
    <property type="nucleotide sequence ID" value="NZ_BAAAYX010000002.1"/>
</dbReference>
<dbReference type="InterPro" id="IPR007822">
    <property type="entry name" value="LANC-like"/>
</dbReference>
<gene>
    <name evidence="1" type="ORF">GCM10022204_05540</name>
</gene>
<dbReference type="EMBL" id="BAAAYX010000002">
    <property type="protein sequence ID" value="GAA3692844.1"/>
    <property type="molecule type" value="Genomic_DNA"/>
</dbReference>
<name>A0ABP7CQJ7_9ACTN</name>
<organism evidence="1 2">
    <name type="scientific">Microlunatus aurantiacus</name>
    <dbReference type="NCBI Taxonomy" id="446786"/>
    <lineage>
        <taxon>Bacteria</taxon>
        <taxon>Bacillati</taxon>
        <taxon>Actinomycetota</taxon>
        <taxon>Actinomycetes</taxon>
        <taxon>Propionibacteriales</taxon>
        <taxon>Propionibacteriaceae</taxon>
        <taxon>Microlunatus</taxon>
    </lineage>
</organism>
<evidence type="ECO:0008006" key="3">
    <source>
        <dbReference type="Google" id="ProtNLM"/>
    </source>
</evidence>
<evidence type="ECO:0000313" key="1">
    <source>
        <dbReference type="EMBL" id="GAA3692844.1"/>
    </source>
</evidence>
<comment type="caution">
    <text evidence="1">The sequence shown here is derived from an EMBL/GenBank/DDBJ whole genome shotgun (WGS) entry which is preliminary data.</text>
</comment>
<proteinExistence type="predicted"/>
<dbReference type="PRINTS" id="PR01955">
    <property type="entry name" value="LANCFRANKIA"/>
</dbReference>
<keyword evidence="2" id="KW-1185">Reference proteome</keyword>
<accession>A0ABP7CQJ7</accession>
<dbReference type="PRINTS" id="PR01950">
    <property type="entry name" value="LANCSUPER"/>
</dbReference>
<dbReference type="SUPFAM" id="SSF158745">
    <property type="entry name" value="LanC-like"/>
    <property type="match status" value="1"/>
</dbReference>
<protein>
    <recommendedName>
        <fullName evidence="3">Lanthionine synthetase C-like protein</fullName>
    </recommendedName>
</protein>
<evidence type="ECO:0000313" key="2">
    <source>
        <dbReference type="Proteomes" id="UP001500051"/>
    </source>
</evidence>
<dbReference type="SMART" id="SM01260">
    <property type="entry name" value="LANC_like"/>
    <property type="match status" value="1"/>
</dbReference>
<dbReference type="Proteomes" id="UP001500051">
    <property type="component" value="Unassembled WGS sequence"/>
</dbReference>
<reference evidence="2" key="1">
    <citation type="journal article" date="2019" name="Int. J. Syst. Evol. Microbiol.">
        <title>The Global Catalogue of Microorganisms (GCM) 10K type strain sequencing project: providing services to taxonomists for standard genome sequencing and annotation.</title>
        <authorList>
            <consortium name="The Broad Institute Genomics Platform"/>
            <consortium name="The Broad Institute Genome Sequencing Center for Infectious Disease"/>
            <person name="Wu L."/>
            <person name="Ma J."/>
        </authorList>
    </citation>
    <scope>NUCLEOTIDE SEQUENCE [LARGE SCALE GENOMIC DNA]</scope>
    <source>
        <strain evidence="2">JCM 16548</strain>
    </source>
</reference>
<sequence>MTGRTGGGDTEYAAAARHLADRLESLATAGADGSATWSGDDVDPDRSSGDRVVLTHGPLDDALHTGRAGVAVALAVCARLPGGRASWARLAGEVSRSTVRRALGDAPAPAALGWSGGWLGIARAATLVAGWTEDARLGAAATELARRAVGALAEDPERCPDYPDLLDGWAGHLTAVLAADLAPDLEPARRRAATALLDRLLPYADDRGAPDGPVSWPMAGTEQPVIGLAHGGSGITVALAAARAAGLPAPVPLDELTARTLRWEDGHFRADTGGWPDRRSPDDAPGLAWCHGAPGVGIAAAYRARAGSPDGTQRTYARAVATVQADGLPAGGGPFDGTLCHGLAGLVELHLAGVDAWPAAAPEHLASARLLARHLTRAGRSGPGWVCGVRGGRTPNLLTGLAGVAYTLARCHDPALAPSLAHPGLPALVAATG</sequence>
<dbReference type="Gene3D" id="1.50.10.10">
    <property type="match status" value="1"/>
</dbReference>